<name>A0A6P8RBN4_GEOSA</name>
<keyword evidence="10" id="KW-1185">Reference proteome</keyword>
<dbReference type="PANTHER" id="PTHR15654:SF2">
    <property type="entry name" value="COILED-COIL DOMAIN-CONTAINING PROTEIN 113"/>
    <property type="match status" value="1"/>
</dbReference>
<dbReference type="KEGG" id="gsh:117359725"/>
<organism evidence="10 11">
    <name type="scientific">Geotrypetes seraphini</name>
    <name type="common">Gaboon caecilian</name>
    <name type="synonym">Caecilia seraphini</name>
    <dbReference type="NCBI Taxonomy" id="260995"/>
    <lineage>
        <taxon>Eukaryota</taxon>
        <taxon>Metazoa</taxon>
        <taxon>Chordata</taxon>
        <taxon>Craniata</taxon>
        <taxon>Vertebrata</taxon>
        <taxon>Euteleostomi</taxon>
        <taxon>Amphibia</taxon>
        <taxon>Gymnophiona</taxon>
        <taxon>Geotrypetes</taxon>
    </lineage>
</organism>
<sequence>MADTDTDSVKTGEDLGSQLSDLTLEQLRALTEQTSHDIELAKTELDMLEKYGIKLEPKDQGAQPTGDMKVSSAESREQSRGRHRARARNTFEKLHSLDVEQKFIIAQRELDDIKHDLGKLHQNSERVIQNFKATMEESEVRWTEIKKAVYEFERDIGKEIKQTSTPITVDKVMRYFEEKNRSRDMLTDKLRLKTAALKVQKKKLMLQMKQKEEMGEVLHEVDFQQLKIENSQFLERIDERNQDLLQLKLTAGNTLQVLCFYKEKLQNMMMESNRLVKEISLRQEMLQKIEGETELVEEERAKAESLNKKLQKQLSDYRVPHVFEYVNEKIDHGDLEKNIKIWERKVELAEMSIKTYRKAWNQMKTSNTQMPVFIKFHAGKSGN</sequence>
<dbReference type="CTD" id="29070"/>
<proteinExistence type="inferred from homology"/>
<feature type="domain" description="CCDC113/CCDC96 coiled-coil" evidence="9">
    <location>
        <begin position="182"/>
        <end position="354"/>
    </location>
</feature>
<evidence type="ECO:0000256" key="1">
    <source>
        <dbReference type="ARBA" id="ARBA00004138"/>
    </source>
</evidence>
<evidence type="ECO:0000256" key="2">
    <source>
        <dbReference type="ARBA" id="ARBA00022794"/>
    </source>
</evidence>
<dbReference type="GO" id="GO:0060271">
    <property type="term" value="P:cilium assembly"/>
    <property type="evidence" value="ECO:0007669"/>
    <property type="project" value="TreeGrafter"/>
</dbReference>
<dbReference type="GO" id="GO:0005930">
    <property type="term" value="C:axoneme"/>
    <property type="evidence" value="ECO:0007669"/>
    <property type="project" value="TreeGrafter"/>
</dbReference>
<accession>A0A6P8RBN4</accession>
<dbReference type="GeneID" id="117359725"/>
<comment type="subcellular location">
    <subcellularLocation>
        <location evidence="1">Cell projection</location>
        <location evidence="1">Cilium</location>
    </subcellularLocation>
</comment>
<dbReference type="FunCoup" id="A0A6P8RBN4">
    <property type="interactions" value="138"/>
</dbReference>
<dbReference type="OrthoDB" id="10259713at2759"/>
<evidence type="ECO:0000256" key="7">
    <source>
        <dbReference type="SAM" id="Coils"/>
    </source>
</evidence>
<evidence type="ECO:0000313" key="11">
    <source>
        <dbReference type="RefSeq" id="XP_033798833.1"/>
    </source>
</evidence>
<dbReference type="GO" id="GO:0036064">
    <property type="term" value="C:ciliary basal body"/>
    <property type="evidence" value="ECO:0007669"/>
    <property type="project" value="TreeGrafter"/>
</dbReference>
<keyword evidence="2" id="KW-0970">Cilium biogenesis/degradation</keyword>
<dbReference type="InParanoid" id="A0A6P8RBN4"/>
<protein>
    <recommendedName>
        <fullName evidence="6">Cilia- and flagella-associated protein 263</fullName>
    </recommendedName>
</protein>
<dbReference type="PANTHER" id="PTHR15654">
    <property type="entry name" value="COILED-COIL DOMAIN-CONTAINING PROTEIN 113-RELATED"/>
    <property type="match status" value="1"/>
</dbReference>
<evidence type="ECO:0000259" key="9">
    <source>
        <dbReference type="Pfam" id="PF13870"/>
    </source>
</evidence>
<feature type="coiled-coil region" evidence="7">
    <location>
        <begin position="282"/>
        <end position="316"/>
    </location>
</feature>
<evidence type="ECO:0000313" key="10">
    <source>
        <dbReference type="Proteomes" id="UP000515159"/>
    </source>
</evidence>
<dbReference type="AlphaFoldDB" id="A0A6P8RBN4"/>
<gene>
    <name evidence="11" type="primary">CCDC113</name>
</gene>
<dbReference type="InterPro" id="IPR051885">
    <property type="entry name" value="CC_CF"/>
</dbReference>
<evidence type="ECO:0000256" key="6">
    <source>
        <dbReference type="ARBA" id="ARBA00044798"/>
    </source>
</evidence>
<dbReference type="Pfam" id="PF13870">
    <property type="entry name" value="CCDC113_CCDC96_CC"/>
    <property type="match status" value="1"/>
</dbReference>
<comment type="similarity">
    <text evidence="5">Belongs to the CFAP263 family.</text>
</comment>
<evidence type="ECO:0000256" key="4">
    <source>
        <dbReference type="ARBA" id="ARBA00023273"/>
    </source>
</evidence>
<dbReference type="InterPro" id="IPR025254">
    <property type="entry name" value="CCDC113/CCDC96_CC"/>
</dbReference>
<evidence type="ECO:0000256" key="5">
    <source>
        <dbReference type="ARBA" id="ARBA00044506"/>
    </source>
</evidence>
<keyword evidence="4" id="KW-0966">Cell projection</keyword>
<feature type="region of interest" description="Disordered" evidence="8">
    <location>
        <begin position="55"/>
        <end position="86"/>
    </location>
</feature>
<evidence type="ECO:0000256" key="3">
    <source>
        <dbReference type="ARBA" id="ARBA00023054"/>
    </source>
</evidence>
<reference evidence="11" key="1">
    <citation type="submission" date="2025-08" db="UniProtKB">
        <authorList>
            <consortium name="RefSeq"/>
        </authorList>
    </citation>
    <scope>IDENTIFICATION</scope>
</reference>
<feature type="region of interest" description="Disordered" evidence="8">
    <location>
        <begin position="1"/>
        <end position="20"/>
    </location>
</feature>
<dbReference type="Proteomes" id="UP000515159">
    <property type="component" value="Chromosome 4"/>
</dbReference>
<keyword evidence="3 7" id="KW-0175">Coiled coil</keyword>
<evidence type="ECO:0000256" key="8">
    <source>
        <dbReference type="SAM" id="MobiDB-lite"/>
    </source>
</evidence>
<dbReference type="RefSeq" id="XP_033798833.1">
    <property type="nucleotide sequence ID" value="XM_033942942.1"/>
</dbReference>